<proteinExistence type="predicted"/>
<keyword evidence="1" id="KW-1003">Cell membrane</keyword>
<dbReference type="Pfam" id="PF06835">
    <property type="entry name" value="LptC"/>
    <property type="match status" value="1"/>
</dbReference>
<dbReference type="EMBL" id="JAGQFT020000003">
    <property type="protein sequence ID" value="MBS7456737.1"/>
    <property type="molecule type" value="Genomic_DNA"/>
</dbReference>
<dbReference type="RefSeq" id="WP_213173555.1">
    <property type="nucleotide sequence ID" value="NZ_JAGQFT020000003.1"/>
</dbReference>
<dbReference type="InterPro" id="IPR052363">
    <property type="entry name" value="LPS_export_LptC"/>
</dbReference>
<sequence>MNPTARRIATGVLMALAVVTGIAAWLLRPQPVDDAFIGPMRSDYTLGNYSLVALDETGKEQFSVTGPQLDRDPLTETFTLDKPFFSFPQSAGGEWEARSEDAWISADGGEVRLTRDVEVLGAARPDRSRMRIESEQMTVFPRDDLATSETLVTITDRGSTMTGRGMRADLAARRVNLLAQTRTRYVPPRR</sequence>
<organism evidence="6 7">
    <name type="scientific">Coralloluteibacterium stylophorae</name>
    <dbReference type="NCBI Taxonomy" id="1776034"/>
    <lineage>
        <taxon>Bacteria</taxon>
        <taxon>Pseudomonadati</taxon>
        <taxon>Pseudomonadota</taxon>
        <taxon>Gammaproteobacteria</taxon>
        <taxon>Lysobacterales</taxon>
        <taxon>Lysobacteraceae</taxon>
        <taxon>Coralloluteibacterium</taxon>
    </lineage>
</organism>
<dbReference type="Proteomes" id="UP000675747">
    <property type="component" value="Unassembled WGS sequence"/>
</dbReference>
<keyword evidence="4" id="KW-1133">Transmembrane helix</keyword>
<comment type="caution">
    <text evidence="6">The sequence shown here is derived from an EMBL/GenBank/DDBJ whole genome shotgun (WGS) entry which is preliminary data.</text>
</comment>
<evidence type="ECO:0000256" key="2">
    <source>
        <dbReference type="ARBA" id="ARBA00022519"/>
    </source>
</evidence>
<accession>A0AAP2FY62</accession>
<dbReference type="GO" id="GO:0015221">
    <property type="term" value="F:lipopolysaccharide transmembrane transporter activity"/>
    <property type="evidence" value="ECO:0007669"/>
    <property type="project" value="InterPro"/>
</dbReference>
<dbReference type="NCBIfam" id="TIGR04409">
    <property type="entry name" value="LptC_YrbK"/>
    <property type="match status" value="1"/>
</dbReference>
<dbReference type="PANTHER" id="PTHR37481">
    <property type="entry name" value="LIPOPOLYSACCHARIDE EXPORT SYSTEM PROTEIN LPTC"/>
    <property type="match status" value="1"/>
</dbReference>
<dbReference type="InterPro" id="IPR010664">
    <property type="entry name" value="LipoPS_assembly_LptC-rel"/>
</dbReference>
<keyword evidence="5" id="KW-0472">Membrane</keyword>
<dbReference type="Gene3D" id="2.60.450.10">
    <property type="entry name" value="Lipopolysaccharide (LPS) transport protein A like domain"/>
    <property type="match status" value="1"/>
</dbReference>
<evidence type="ECO:0000313" key="7">
    <source>
        <dbReference type="Proteomes" id="UP000675747"/>
    </source>
</evidence>
<keyword evidence="7" id="KW-1185">Reference proteome</keyword>
<name>A0AAP2FY62_9GAMM</name>
<protein>
    <submittedName>
        <fullName evidence="6">LPS export ABC transporter periplasmic protein LptC</fullName>
    </submittedName>
</protein>
<evidence type="ECO:0000313" key="6">
    <source>
        <dbReference type="EMBL" id="MBS7456737.1"/>
    </source>
</evidence>
<dbReference type="GO" id="GO:0005886">
    <property type="term" value="C:plasma membrane"/>
    <property type="evidence" value="ECO:0007669"/>
    <property type="project" value="InterPro"/>
</dbReference>
<evidence type="ECO:0000256" key="4">
    <source>
        <dbReference type="ARBA" id="ARBA00022989"/>
    </source>
</evidence>
<reference evidence="6 7" key="1">
    <citation type="journal article" date="2021" name="Microbiol. Resour. Announc.">
        <title>Draft Genome Sequence of Coralloluteibacterium stylophorae LMG 29479T.</title>
        <authorList>
            <person name="Karlyshev A.V."/>
            <person name="Kudryashova E.B."/>
            <person name="Ariskina E.V."/>
            <person name="Conroy A.P."/>
            <person name="Abidueva E.Y."/>
        </authorList>
    </citation>
    <scope>NUCLEOTIDE SEQUENCE [LARGE SCALE GENOMIC DNA]</scope>
    <source>
        <strain evidence="6 7">LMG 29479</strain>
    </source>
</reference>
<dbReference type="GO" id="GO:0030288">
    <property type="term" value="C:outer membrane-bounded periplasmic space"/>
    <property type="evidence" value="ECO:0007669"/>
    <property type="project" value="TreeGrafter"/>
</dbReference>
<evidence type="ECO:0000256" key="3">
    <source>
        <dbReference type="ARBA" id="ARBA00022692"/>
    </source>
</evidence>
<evidence type="ECO:0000256" key="5">
    <source>
        <dbReference type="ARBA" id="ARBA00023136"/>
    </source>
</evidence>
<dbReference type="InterPro" id="IPR026265">
    <property type="entry name" value="LptC"/>
</dbReference>
<evidence type="ECO:0000256" key="1">
    <source>
        <dbReference type="ARBA" id="ARBA00022475"/>
    </source>
</evidence>
<gene>
    <name evidence="6" type="primary">lptC</name>
    <name evidence="6" type="ORF">KB893_006270</name>
</gene>
<dbReference type="PANTHER" id="PTHR37481:SF1">
    <property type="entry name" value="LIPOPOLYSACCHARIDE EXPORT SYSTEM PROTEIN LPTC"/>
    <property type="match status" value="1"/>
</dbReference>
<keyword evidence="3" id="KW-0812">Transmembrane</keyword>
<dbReference type="GO" id="GO:0017089">
    <property type="term" value="F:glycolipid transfer activity"/>
    <property type="evidence" value="ECO:0007669"/>
    <property type="project" value="TreeGrafter"/>
</dbReference>
<dbReference type="AlphaFoldDB" id="A0AAP2FY62"/>
<keyword evidence="2" id="KW-0997">Cell inner membrane</keyword>